<evidence type="ECO:0008006" key="4">
    <source>
        <dbReference type="Google" id="ProtNLM"/>
    </source>
</evidence>
<dbReference type="Gene3D" id="3.60.21.10">
    <property type="match status" value="1"/>
</dbReference>
<comment type="caution">
    <text evidence="2">The sequence shown here is derived from an EMBL/GenBank/DDBJ whole genome shotgun (WGS) entry which is preliminary data.</text>
</comment>
<gene>
    <name evidence="2" type="ORF">FPZ49_22365</name>
</gene>
<dbReference type="OrthoDB" id="500534at2"/>
<name>A0A559K6N5_9BACL</name>
<dbReference type="Proteomes" id="UP000317036">
    <property type="component" value="Unassembled WGS sequence"/>
</dbReference>
<dbReference type="SUPFAM" id="SSF56300">
    <property type="entry name" value="Metallo-dependent phosphatases"/>
    <property type="match status" value="1"/>
</dbReference>
<keyword evidence="3" id="KW-1185">Reference proteome</keyword>
<evidence type="ECO:0000313" key="3">
    <source>
        <dbReference type="Proteomes" id="UP000317036"/>
    </source>
</evidence>
<protein>
    <recommendedName>
        <fullName evidence="4">Calcineurin-like phosphoesterase domain-containing protein</fullName>
    </recommendedName>
</protein>
<dbReference type="EMBL" id="VNJI01000032">
    <property type="protein sequence ID" value="TVY07767.1"/>
    <property type="molecule type" value="Genomic_DNA"/>
</dbReference>
<evidence type="ECO:0000256" key="1">
    <source>
        <dbReference type="SAM" id="MobiDB-lite"/>
    </source>
</evidence>
<reference evidence="2 3" key="1">
    <citation type="submission" date="2019-07" db="EMBL/GenBank/DDBJ databases">
        <authorList>
            <person name="Kim J."/>
        </authorList>
    </citation>
    <scope>NUCLEOTIDE SEQUENCE [LARGE SCALE GENOMIC DNA]</scope>
    <source>
        <strain evidence="2 3">JC52</strain>
    </source>
</reference>
<proteinExistence type="predicted"/>
<evidence type="ECO:0000313" key="2">
    <source>
        <dbReference type="EMBL" id="TVY07767.1"/>
    </source>
</evidence>
<feature type="region of interest" description="Disordered" evidence="1">
    <location>
        <begin position="1"/>
        <end position="32"/>
    </location>
</feature>
<dbReference type="PANTHER" id="PTHR34211:SF3">
    <property type="entry name" value="CALCINEURIN-LIKE METALLO-PHOSPHOESTERASE SUPERFAMILY PROTEIN"/>
    <property type="match status" value="1"/>
</dbReference>
<dbReference type="PANTHER" id="PTHR34211">
    <property type="entry name" value="CALCINEURIN-LIKE METALLO-PHOSPHOESTERASE SUPERFAMILY PROTEIN"/>
    <property type="match status" value="1"/>
</dbReference>
<feature type="compositionally biased region" description="Basic and acidic residues" evidence="1">
    <location>
        <begin position="18"/>
        <end position="29"/>
    </location>
</feature>
<dbReference type="AlphaFoldDB" id="A0A559K6N5"/>
<sequence length="306" mass="35086">MRQLLRLPPDGGLQRELGSSDRPELHLQEPDSGVTRVTSRGSVLIFGGDQVYPTASRQEYERRLVTPYHLASGFTEEQQPPQVFAIPGNHDWYDGLIAFTRLFCSSRWFNGWQTKHRKSYFALKLPHGWWVLGADVQLQSDIDDPQVNYFKQVISHMQAGDRVMLCNAEPYWVTTEKYRETDPTFAEKNLAFLERLVQAQEARIQVSIAGDLHHYRRFEHIPASDDERVSESLKVEKITAGGGGAFLHPTHEFTTEALYDNSSEADSPIHKTREFKRMQDYPRVHDSSRLCWRNLLVRGTISGLAA</sequence>
<dbReference type="InterPro" id="IPR029052">
    <property type="entry name" value="Metallo-depent_PP-like"/>
</dbReference>
<accession>A0A559K6N5</accession>
<organism evidence="2 3">
    <name type="scientific">Paenibacillus cremeus</name>
    <dbReference type="NCBI Taxonomy" id="2163881"/>
    <lineage>
        <taxon>Bacteria</taxon>
        <taxon>Bacillati</taxon>
        <taxon>Bacillota</taxon>
        <taxon>Bacilli</taxon>
        <taxon>Bacillales</taxon>
        <taxon>Paenibacillaceae</taxon>
        <taxon>Paenibacillus</taxon>
    </lineage>
</organism>